<feature type="compositionally biased region" description="Low complexity" evidence="1">
    <location>
        <begin position="63"/>
        <end position="80"/>
    </location>
</feature>
<comment type="caution">
    <text evidence="2">The sequence shown here is derived from an EMBL/GenBank/DDBJ whole genome shotgun (WGS) entry which is preliminary data.</text>
</comment>
<dbReference type="SUPFAM" id="SSF50494">
    <property type="entry name" value="Trypsin-like serine proteases"/>
    <property type="match status" value="1"/>
</dbReference>
<feature type="region of interest" description="Disordered" evidence="1">
    <location>
        <begin position="1"/>
        <end position="118"/>
    </location>
</feature>
<dbReference type="EMBL" id="BLXT01000588">
    <property type="protein sequence ID" value="GFN78387.1"/>
    <property type="molecule type" value="Genomic_DNA"/>
</dbReference>
<protein>
    <submittedName>
        <fullName evidence="2">Uncharacterized protein</fullName>
    </submittedName>
</protein>
<name>A0AAV3Y7I8_9GAST</name>
<feature type="region of interest" description="Disordered" evidence="1">
    <location>
        <begin position="290"/>
        <end position="316"/>
    </location>
</feature>
<reference evidence="2 3" key="1">
    <citation type="journal article" date="2021" name="Elife">
        <title>Chloroplast acquisition without the gene transfer in kleptoplastic sea slugs, Plakobranchus ocellatus.</title>
        <authorList>
            <person name="Maeda T."/>
            <person name="Takahashi S."/>
            <person name="Yoshida T."/>
            <person name="Shimamura S."/>
            <person name="Takaki Y."/>
            <person name="Nagai Y."/>
            <person name="Toyoda A."/>
            <person name="Suzuki Y."/>
            <person name="Arimoto A."/>
            <person name="Ishii H."/>
            <person name="Satoh N."/>
            <person name="Nishiyama T."/>
            <person name="Hasebe M."/>
            <person name="Maruyama T."/>
            <person name="Minagawa J."/>
            <person name="Obokata J."/>
            <person name="Shigenobu S."/>
        </authorList>
    </citation>
    <scope>NUCLEOTIDE SEQUENCE [LARGE SCALE GENOMIC DNA]</scope>
</reference>
<accession>A0AAV3Y7I8</accession>
<evidence type="ECO:0000313" key="3">
    <source>
        <dbReference type="Proteomes" id="UP000735302"/>
    </source>
</evidence>
<dbReference type="InterPro" id="IPR009003">
    <property type="entry name" value="Peptidase_S1_PA"/>
</dbReference>
<dbReference type="AlphaFoldDB" id="A0AAV3Y7I8"/>
<feature type="compositionally biased region" description="Low complexity" evidence="1">
    <location>
        <begin position="433"/>
        <end position="452"/>
    </location>
</feature>
<feature type="region of interest" description="Disordered" evidence="1">
    <location>
        <begin position="221"/>
        <end position="262"/>
    </location>
</feature>
<sequence length="665" mass="72871">MASPSNEGFDPLLNRKDDSDFPPLPVRKRPQTLAVKPASRGMLKKVKVSSRLKQTDNKKKNSQKQTSSSSFTLLTQTELQRASPTKRKIERDFTEVPSSNAFHDVSSDGDSVSQTEKSKKMCYREPALLKSLDSDTFSFSLDQSKTFTDEEHSTPTDSPVFSTSAYKNNLGSLTDIIQQCSSANLNSLTDCDSLICNTSKSNASPLISPSSLSSSNKYSLCSEKAQPKVPPQERPLESSSKTLQKTTKASKNLPSTISHLQRGNRAQNVDVCKFPDRHICNCAIDNQPSTAGSAISDAGKNSSKDIKSKACHKNPGHEHFHLPSELKVQDLPPEIQHEDSVTFFNCLSQLVVRITVNTTSAARGPNDMYSNYIGTNSKRNGSGFIASVDEHLTKMRCKRPDCSGSDDPDIVMGQNTVFEDSGVFMSPPPLDRNLSNMSTASSSSSNSSEGSNKHSYYGGVFINTNRHVIFDKSEAESAHVHFFYNTPDKKGVVYGHVASIAAVSTNEDRVTLHVMSHDRDLFSLIKMHLKNAHSSYRQMVKSTHTSQQIHGSGQRHSWVVIISHPHGLAKSITCGRVRCETVEAKCVVKYYDAATCPGSSGGLVTTPSLLHVQWPGAVHSCSDATSGFNVTFDSRVPDLEEKLISRMHKPLLGRKASSSDNIFLL</sequence>
<keyword evidence="3" id="KW-1185">Reference proteome</keyword>
<feature type="region of interest" description="Disordered" evidence="1">
    <location>
        <begin position="429"/>
        <end position="452"/>
    </location>
</feature>
<proteinExistence type="predicted"/>
<evidence type="ECO:0000313" key="2">
    <source>
        <dbReference type="EMBL" id="GFN78387.1"/>
    </source>
</evidence>
<organism evidence="2 3">
    <name type="scientific">Plakobranchus ocellatus</name>
    <dbReference type="NCBI Taxonomy" id="259542"/>
    <lineage>
        <taxon>Eukaryota</taxon>
        <taxon>Metazoa</taxon>
        <taxon>Spiralia</taxon>
        <taxon>Lophotrochozoa</taxon>
        <taxon>Mollusca</taxon>
        <taxon>Gastropoda</taxon>
        <taxon>Heterobranchia</taxon>
        <taxon>Euthyneura</taxon>
        <taxon>Panpulmonata</taxon>
        <taxon>Sacoglossa</taxon>
        <taxon>Placobranchoidea</taxon>
        <taxon>Plakobranchidae</taxon>
        <taxon>Plakobranchus</taxon>
    </lineage>
</organism>
<gene>
    <name evidence="2" type="ORF">PoB_000489300</name>
</gene>
<evidence type="ECO:0000256" key="1">
    <source>
        <dbReference type="SAM" id="MobiDB-lite"/>
    </source>
</evidence>
<dbReference type="Proteomes" id="UP000735302">
    <property type="component" value="Unassembled WGS sequence"/>
</dbReference>
<feature type="compositionally biased region" description="Polar residues" evidence="1">
    <location>
        <begin position="237"/>
        <end position="262"/>
    </location>
</feature>